<gene>
    <name evidence="7" type="ORF">MICPUCDRAFT_25907</name>
</gene>
<keyword evidence="8" id="KW-1185">Reference proteome</keyword>
<dbReference type="InterPro" id="IPR009003">
    <property type="entry name" value="Peptidase_S1_PA"/>
</dbReference>
<dbReference type="EMBL" id="GG663737">
    <property type="protein sequence ID" value="EEH59091.1"/>
    <property type="molecule type" value="Genomic_DNA"/>
</dbReference>
<sequence>MDAVVKVFCTHTEPNYSLPWQRKRQSASTSSGFIIRGRRILTNAHSVEHHTSVKLKKRGGDKKYEARVLAIGVECDLALLTVDDDEFFAGTTPIDFGQLPSLQAAVTVVGYPIGGVAISVTSGVVSRIEVTSYSHGSSELLGLQIDAAINSGNSGGPAFNAQGGCVGVAFQSLKADDAENIGYVIPTPVIMHFIRDYEKNGKYTGFPTLPATWQKLENPNMRKFLKMTPAQKGVMVRRVDPVSPGSNKLKNGDVLLSFDGVEIANDGTVPFRTGERISFHYLVTEKFVGEKARVTFLRDGTTHAVDLPLTQVPRLVPVHIEGVPPSFYIAAGLVFTTVCVPYLKSEYGKDYDYDAPVPILNRMMYDQVTDKGQNVVVVAHVLSAPINIGYEDIVNTVVNGFNGKPVSNLKQLADMCDGCKDPFMRFELDHNLLVVLKTKEAHGATQDILKTHCIPSAKSQDLK</sequence>
<proteinExistence type="inferred from homology"/>
<evidence type="ECO:0000259" key="6">
    <source>
        <dbReference type="Pfam" id="PF17815"/>
    </source>
</evidence>
<dbReference type="GeneID" id="9682410"/>
<dbReference type="InterPro" id="IPR001940">
    <property type="entry name" value="Peptidase_S1C"/>
</dbReference>
<evidence type="ECO:0000256" key="2">
    <source>
        <dbReference type="ARBA" id="ARBA00022670"/>
    </source>
</evidence>
<dbReference type="SUPFAM" id="SSF50494">
    <property type="entry name" value="Trypsin-like serine proteases"/>
    <property type="match status" value="1"/>
</dbReference>
<dbReference type="RefSeq" id="XP_003057446.1">
    <property type="nucleotide sequence ID" value="XM_003057400.1"/>
</dbReference>
<dbReference type="OrthoDB" id="4217619at2759"/>
<name>C1MMQ6_MICPC</name>
<evidence type="ECO:0000259" key="5">
    <source>
        <dbReference type="Pfam" id="PF13180"/>
    </source>
</evidence>
<dbReference type="PANTHER" id="PTHR45980:SF18">
    <property type="entry name" value="PROTEASE DO-LIKE 9"/>
    <property type="match status" value="1"/>
</dbReference>
<protein>
    <submittedName>
        <fullName evidence="7">Predicted protein</fullName>
    </submittedName>
</protein>
<dbReference type="Proteomes" id="UP000001876">
    <property type="component" value="Unassembled WGS sequence"/>
</dbReference>
<accession>C1MMQ6</accession>
<dbReference type="InterPro" id="IPR046449">
    <property type="entry name" value="DEGP_PDZ_sf"/>
</dbReference>
<dbReference type="Gene3D" id="2.40.10.10">
    <property type="entry name" value="Trypsin-like serine proteases"/>
    <property type="match status" value="2"/>
</dbReference>
<comment type="similarity">
    <text evidence="1">Belongs to the peptidase S1C family.</text>
</comment>
<keyword evidence="2" id="KW-0645">Protease</keyword>
<evidence type="ECO:0000256" key="3">
    <source>
        <dbReference type="ARBA" id="ARBA00022801"/>
    </source>
</evidence>
<dbReference type="KEGG" id="mpp:MICPUCDRAFT_25907"/>
<dbReference type="SUPFAM" id="SSF50156">
    <property type="entry name" value="PDZ domain-like"/>
    <property type="match status" value="1"/>
</dbReference>
<dbReference type="InterPro" id="IPR043504">
    <property type="entry name" value="Peptidase_S1_PA_chymotrypsin"/>
</dbReference>
<evidence type="ECO:0000256" key="4">
    <source>
        <dbReference type="ARBA" id="ARBA00022825"/>
    </source>
</evidence>
<feature type="domain" description="PDZ" evidence="5">
    <location>
        <begin position="226"/>
        <end position="308"/>
    </location>
</feature>
<dbReference type="GO" id="GO:0006508">
    <property type="term" value="P:proteolysis"/>
    <property type="evidence" value="ECO:0007669"/>
    <property type="project" value="UniProtKB-KW"/>
</dbReference>
<dbReference type="InterPro" id="IPR041517">
    <property type="entry name" value="DEGP_PDZ"/>
</dbReference>
<dbReference type="FunFam" id="2.40.10.10:FF:000012">
    <property type="entry name" value="protease Do-like 9"/>
    <property type="match status" value="1"/>
</dbReference>
<dbReference type="InterPro" id="IPR001478">
    <property type="entry name" value="PDZ"/>
</dbReference>
<reference evidence="7 8" key="1">
    <citation type="journal article" date="2009" name="Science">
        <title>Green evolution and dynamic adaptations revealed by genomes of the marine picoeukaryotes Micromonas.</title>
        <authorList>
            <person name="Worden A.Z."/>
            <person name="Lee J.H."/>
            <person name="Mock T."/>
            <person name="Rouze P."/>
            <person name="Simmons M.P."/>
            <person name="Aerts A.L."/>
            <person name="Allen A.E."/>
            <person name="Cuvelier M.L."/>
            <person name="Derelle E."/>
            <person name="Everett M.V."/>
            <person name="Foulon E."/>
            <person name="Grimwood J."/>
            <person name="Gundlach H."/>
            <person name="Henrissat B."/>
            <person name="Napoli C."/>
            <person name="McDonald S.M."/>
            <person name="Parker M.S."/>
            <person name="Rombauts S."/>
            <person name="Salamov A."/>
            <person name="Von Dassow P."/>
            <person name="Badger J.H."/>
            <person name="Coutinho P.M."/>
            <person name="Demir E."/>
            <person name="Dubchak I."/>
            <person name="Gentemann C."/>
            <person name="Eikrem W."/>
            <person name="Gready J.E."/>
            <person name="John U."/>
            <person name="Lanier W."/>
            <person name="Lindquist E.A."/>
            <person name="Lucas S."/>
            <person name="Mayer K.F."/>
            <person name="Moreau H."/>
            <person name="Not F."/>
            <person name="Otillar R."/>
            <person name="Panaud O."/>
            <person name="Pangilinan J."/>
            <person name="Paulsen I."/>
            <person name="Piegu B."/>
            <person name="Poliakov A."/>
            <person name="Robbens S."/>
            <person name="Schmutz J."/>
            <person name="Toulza E."/>
            <person name="Wyss T."/>
            <person name="Zelensky A."/>
            <person name="Zhou K."/>
            <person name="Armbrust E.V."/>
            <person name="Bhattacharya D."/>
            <person name="Goodenough U.W."/>
            <person name="Van de Peer Y."/>
            <person name="Grigoriev I.V."/>
        </authorList>
    </citation>
    <scope>NUCLEOTIDE SEQUENCE [LARGE SCALE GENOMIC DNA]</scope>
    <source>
        <strain evidence="7 8">CCMP1545</strain>
    </source>
</reference>
<dbReference type="STRING" id="564608.C1MMQ6"/>
<organism evidence="8">
    <name type="scientific">Micromonas pusilla (strain CCMP1545)</name>
    <name type="common">Picoplanktonic green alga</name>
    <dbReference type="NCBI Taxonomy" id="564608"/>
    <lineage>
        <taxon>Eukaryota</taxon>
        <taxon>Viridiplantae</taxon>
        <taxon>Chlorophyta</taxon>
        <taxon>Mamiellophyceae</taxon>
        <taxon>Mamiellales</taxon>
        <taxon>Mamiellaceae</taxon>
        <taxon>Micromonas</taxon>
    </lineage>
</organism>
<dbReference type="Pfam" id="PF17815">
    <property type="entry name" value="PDZ_3"/>
    <property type="match status" value="1"/>
</dbReference>
<dbReference type="GO" id="GO:0004252">
    <property type="term" value="F:serine-type endopeptidase activity"/>
    <property type="evidence" value="ECO:0007669"/>
    <property type="project" value="InterPro"/>
</dbReference>
<dbReference type="OMA" id="HCEPNYS"/>
<dbReference type="Pfam" id="PF13180">
    <property type="entry name" value="PDZ_2"/>
    <property type="match status" value="1"/>
</dbReference>
<dbReference type="AlphaFoldDB" id="C1MMQ6"/>
<keyword evidence="4" id="KW-0720">Serine protease</keyword>
<keyword evidence="3" id="KW-0378">Hydrolase</keyword>
<dbReference type="PRINTS" id="PR00834">
    <property type="entry name" value="PROTEASES2C"/>
</dbReference>
<dbReference type="Pfam" id="PF13365">
    <property type="entry name" value="Trypsin_2"/>
    <property type="match status" value="1"/>
</dbReference>
<dbReference type="PANTHER" id="PTHR45980">
    <property type="match status" value="1"/>
</dbReference>
<evidence type="ECO:0000313" key="8">
    <source>
        <dbReference type="Proteomes" id="UP000001876"/>
    </source>
</evidence>
<feature type="domain" description="Protease Do-like PDZ" evidence="6">
    <location>
        <begin position="316"/>
        <end position="461"/>
    </location>
</feature>
<evidence type="ECO:0000313" key="7">
    <source>
        <dbReference type="EMBL" id="EEH59091.1"/>
    </source>
</evidence>
<dbReference type="Gene3D" id="3.20.190.20">
    <property type="match status" value="1"/>
</dbReference>
<dbReference type="Gene3D" id="2.30.42.10">
    <property type="match status" value="1"/>
</dbReference>
<dbReference type="InterPro" id="IPR036034">
    <property type="entry name" value="PDZ_sf"/>
</dbReference>
<dbReference type="eggNOG" id="KOG1320">
    <property type="taxonomic scope" value="Eukaryota"/>
</dbReference>
<evidence type="ECO:0000256" key="1">
    <source>
        <dbReference type="ARBA" id="ARBA00010541"/>
    </source>
</evidence>